<accession>A0A0R2RCR8</accession>
<dbReference type="GO" id="GO:0003676">
    <property type="term" value="F:nucleic acid binding"/>
    <property type="evidence" value="ECO:0007669"/>
    <property type="project" value="InterPro"/>
</dbReference>
<dbReference type="Pfam" id="PF00270">
    <property type="entry name" value="DEAD"/>
    <property type="match status" value="1"/>
</dbReference>
<dbReference type="Proteomes" id="UP000051269">
    <property type="component" value="Unassembled WGS sequence"/>
</dbReference>
<sequence>MGEFFSDGGKLGRAKGYESRPGQARMAERVAETIEDRKHLVVEAGTGTGKSLAYLVPAAYAAQELGKKAIISTYTIHLQEQLFGKDVPIVQSLVPFEFTAALLKGRQNYLCPHRLKKAQQHQGDLFAKGQAEQLQGLVEWVRRTKDGTLSDIDFQVDAAVWAQVCSEAFACTPRHCGGPTGCFYQMARTKVLDANVVILNHALLFGLLAGAEEGEEGPSEGYLFPNDFLVLDEAHEVEDVAAKALGLEVRLGSLRFLLQRLVHPRTKKGVLTRVGDGNAVKATLGVLGMLEGAFEEILESAGLGSSGQKRVRQPLGVKSELGPRLMDVRAQLLKLAEDAGDGEERNELKDHARRLEASAFGLGEFLQMSRAGQAYWVERRLPEEGRMHRGEMSLHASPVEVAEKLEELVFRADCTTIMTSATLDVGRGLEFFAKRVGAGEAETLLVESPFDYESQMRVYLPKGMPEPSEGQKFQEALEGWI</sequence>
<dbReference type="GO" id="GO:0016787">
    <property type="term" value="F:hydrolase activity"/>
    <property type="evidence" value="ECO:0007669"/>
    <property type="project" value="UniProtKB-KW"/>
</dbReference>
<name>A0A0R2RCR8_9BACT</name>
<dbReference type="Gene3D" id="3.40.50.300">
    <property type="entry name" value="P-loop containing nucleotide triphosphate hydrolases"/>
    <property type="match status" value="1"/>
</dbReference>
<evidence type="ECO:0000259" key="5">
    <source>
        <dbReference type="PROSITE" id="PS51193"/>
    </source>
</evidence>
<feature type="domain" description="Helicase ATP-binding" evidence="5">
    <location>
        <begin position="9"/>
        <end position="278"/>
    </location>
</feature>
<dbReference type="InterPro" id="IPR045028">
    <property type="entry name" value="DinG/Rad3-like"/>
</dbReference>
<dbReference type="GO" id="GO:0003678">
    <property type="term" value="F:DNA helicase activity"/>
    <property type="evidence" value="ECO:0007669"/>
    <property type="project" value="TreeGrafter"/>
</dbReference>
<dbReference type="EMBL" id="LIBO01000297">
    <property type="protein sequence ID" value="KRO60329.1"/>
    <property type="molecule type" value="Genomic_DNA"/>
</dbReference>
<dbReference type="GO" id="GO:0005524">
    <property type="term" value="F:ATP binding"/>
    <property type="evidence" value="ECO:0007669"/>
    <property type="project" value="UniProtKB-KW"/>
</dbReference>
<evidence type="ECO:0000256" key="1">
    <source>
        <dbReference type="ARBA" id="ARBA00022741"/>
    </source>
</evidence>
<keyword evidence="3" id="KW-0067">ATP-binding</keyword>
<evidence type="ECO:0000256" key="4">
    <source>
        <dbReference type="SAM" id="MobiDB-lite"/>
    </source>
</evidence>
<dbReference type="SUPFAM" id="SSF52540">
    <property type="entry name" value="P-loop containing nucleoside triphosphate hydrolases"/>
    <property type="match status" value="1"/>
</dbReference>
<dbReference type="AlphaFoldDB" id="A0A0R2RCR8"/>
<organism evidence="6 7">
    <name type="scientific">Verrucomicrobia subdivision 6 bacterium BACL9 MAG-120507-bin52</name>
    <dbReference type="NCBI Taxonomy" id="1655590"/>
    <lineage>
        <taxon>Bacteria</taxon>
        <taxon>Pseudomonadati</taxon>
        <taxon>Verrucomicrobiota</taxon>
        <taxon>Verrucomicrobiia</taxon>
        <taxon>Verrucomicrobiales</taxon>
        <taxon>Verrucomicrobia subdivision 6</taxon>
    </lineage>
</organism>
<reference evidence="6 7" key="1">
    <citation type="submission" date="2015-10" db="EMBL/GenBank/DDBJ databases">
        <title>Metagenome-Assembled Genomes uncover a global brackish microbiome.</title>
        <authorList>
            <person name="Hugerth L.W."/>
            <person name="Larsson J."/>
            <person name="Alneberg J."/>
            <person name="Lindh M.V."/>
            <person name="Legrand C."/>
            <person name="Pinhassi J."/>
            <person name="Andersson A.F."/>
        </authorList>
    </citation>
    <scope>NUCLEOTIDE SEQUENCE [LARGE SCALE GENOMIC DNA]</scope>
    <source>
        <strain evidence="6">BACL18 MAG-120507-bin52</strain>
    </source>
</reference>
<dbReference type="InterPro" id="IPR027417">
    <property type="entry name" value="P-loop_NTPase"/>
</dbReference>
<feature type="region of interest" description="Disordered" evidence="4">
    <location>
        <begin position="1"/>
        <end position="24"/>
    </location>
</feature>
<evidence type="ECO:0000313" key="6">
    <source>
        <dbReference type="EMBL" id="KRO60329.1"/>
    </source>
</evidence>
<keyword evidence="2" id="KW-0378">Hydrolase</keyword>
<dbReference type="PANTHER" id="PTHR11472:SF34">
    <property type="entry name" value="REGULATOR OF TELOMERE ELONGATION HELICASE 1"/>
    <property type="match status" value="1"/>
</dbReference>
<feature type="non-terminal residue" evidence="6">
    <location>
        <position position="481"/>
    </location>
</feature>
<evidence type="ECO:0000256" key="3">
    <source>
        <dbReference type="ARBA" id="ARBA00022840"/>
    </source>
</evidence>
<comment type="caution">
    <text evidence="6">The sequence shown here is derived from an EMBL/GenBank/DDBJ whole genome shotgun (WGS) entry which is preliminary data.</text>
</comment>
<evidence type="ECO:0000256" key="2">
    <source>
        <dbReference type="ARBA" id="ARBA00022801"/>
    </source>
</evidence>
<dbReference type="PROSITE" id="PS51193">
    <property type="entry name" value="HELICASE_ATP_BIND_2"/>
    <property type="match status" value="1"/>
</dbReference>
<dbReference type="InterPro" id="IPR014013">
    <property type="entry name" value="Helic_SF1/SF2_ATP-bd_DinG/Rad3"/>
</dbReference>
<dbReference type="PANTHER" id="PTHR11472">
    <property type="entry name" value="DNA REPAIR DEAD HELICASE RAD3/XP-D SUBFAMILY MEMBER"/>
    <property type="match status" value="1"/>
</dbReference>
<protein>
    <recommendedName>
        <fullName evidence="5">Helicase ATP-binding domain-containing protein</fullName>
    </recommendedName>
</protein>
<keyword evidence="1" id="KW-0547">Nucleotide-binding</keyword>
<dbReference type="InterPro" id="IPR011545">
    <property type="entry name" value="DEAD/DEAH_box_helicase_dom"/>
</dbReference>
<evidence type="ECO:0000313" key="7">
    <source>
        <dbReference type="Proteomes" id="UP000051269"/>
    </source>
</evidence>
<gene>
    <name evidence="6" type="ORF">ABR82_02105</name>
</gene>
<proteinExistence type="predicted"/>